<dbReference type="HOGENOM" id="CLU_012153_2_3_9"/>
<dbReference type="GO" id="GO:0050661">
    <property type="term" value="F:NADP binding"/>
    <property type="evidence" value="ECO:0007669"/>
    <property type="project" value="InterPro"/>
</dbReference>
<dbReference type="KEGG" id="pce:PECL_1366"/>
<evidence type="ECO:0000313" key="7">
    <source>
        <dbReference type="EMBL" id="AEV95592.1"/>
    </source>
</evidence>
<keyword evidence="2" id="KW-0285">Flavoprotein</keyword>
<dbReference type="InterPro" id="IPR001155">
    <property type="entry name" value="OxRdtase_FMN_N"/>
</dbReference>
<dbReference type="RefSeq" id="WP_014215786.1">
    <property type="nucleotide sequence ID" value="NC_016605.1"/>
</dbReference>
<dbReference type="Gene3D" id="3.20.20.70">
    <property type="entry name" value="Aldolase class I"/>
    <property type="match status" value="1"/>
</dbReference>
<keyword evidence="3" id="KW-0288">FMN</keyword>
<comment type="cofactor">
    <cofactor evidence="1">
        <name>FMN</name>
        <dbReference type="ChEBI" id="CHEBI:58210"/>
    </cofactor>
</comment>
<reference evidence="7 8" key="1">
    <citation type="journal article" date="2012" name="J. Bacteriol.">
        <title>Complete Genome Sequence of the Beer Spoilage Organism Pediococcus claussenii ATCC BAA-344T.</title>
        <authorList>
            <person name="Pittet V."/>
            <person name="Abegunde T."/>
            <person name="Marfleet T."/>
            <person name="Haakensen M."/>
            <person name="Morrow K."/>
            <person name="Jayaprakash T."/>
            <person name="Schroeder K."/>
            <person name="Trost B."/>
            <person name="Byrns S."/>
            <person name="Bergsveinson J."/>
            <person name="Kusalik A."/>
            <person name="Ziola B."/>
        </authorList>
    </citation>
    <scope>NUCLEOTIDE SEQUENCE [LARGE SCALE GENOMIC DNA]</scope>
    <source>
        <strain evidence="7 8">ATCC BAA-344</strain>
    </source>
</reference>
<accession>G8PEI3</accession>
<dbReference type="STRING" id="701521.PECL_1366"/>
<dbReference type="SUPFAM" id="SSF51395">
    <property type="entry name" value="FMN-linked oxidoreductases"/>
    <property type="match status" value="1"/>
</dbReference>
<protein>
    <submittedName>
        <fullName evidence="7">Flavin oxidoreductase / NADH oxidase family protein</fullName>
    </submittedName>
</protein>
<evidence type="ECO:0000256" key="4">
    <source>
        <dbReference type="ARBA" id="ARBA00022857"/>
    </source>
</evidence>
<evidence type="ECO:0000313" key="8">
    <source>
        <dbReference type="Proteomes" id="UP000005444"/>
    </source>
</evidence>
<keyword evidence="4" id="KW-0521">NADP</keyword>
<evidence type="ECO:0000256" key="3">
    <source>
        <dbReference type="ARBA" id="ARBA00022643"/>
    </source>
</evidence>
<keyword evidence="5" id="KW-0560">Oxidoreductase</keyword>
<evidence type="ECO:0000256" key="2">
    <source>
        <dbReference type="ARBA" id="ARBA00022630"/>
    </source>
</evidence>
<evidence type="ECO:0000259" key="6">
    <source>
        <dbReference type="Pfam" id="PF00724"/>
    </source>
</evidence>
<sequence>MESIAKKPFIFANGVSLKNRIILAPMDLRMSLFDGTISQNDIAFHKSRSKGVGMDVVGSAFVSKNGNTVTGSVGVDNDGKIEGLNDLANTIHANDTKAILQLVHAGRMTNRINTFGEQVMAPSSIKGNYGTLDVPREMTRMNILKVVNDFSTATKRAMAAKFDGIEIHGANGFLPQQFVSPLSNKRCDQFGGSIENRLRFIEILIRSLSSTISQFDQGKFLLGYRLSPEEFETGGMTIRDTILLVKLLNTLNIDYISLSLHDFKSVPKTYQSNFSILEIFKAITKIPIIASGKIRNVVDTNLALQNSDLIAVGTPLIASPNWAPELTGVANTSKKMQSAFEIGISEDIYKFLR</sequence>
<dbReference type="Proteomes" id="UP000005444">
    <property type="component" value="Chromosome"/>
</dbReference>
<gene>
    <name evidence="7" type="ordered locus">PECL_1366</name>
</gene>
<dbReference type="PANTHER" id="PTHR43303:SF4">
    <property type="entry name" value="NADPH DEHYDROGENASE C23G7.10C-RELATED"/>
    <property type="match status" value="1"/>
</dbReference>
<dbReference type="InterPro" id="IPR013785">
    <property type="entry name" value="Aldolase_TIM"/>
</dbReference>
<dbReference type="AlphaFoldDB" id="G8PEI3"/>
<keyword evidence="8" id="KW-1185">Reference proteome</keyword>
<proteinExistence type="predicted"/>
<name>G8PEI3_PEDCP</name>
<evidence type="ECO:0000256" key="1">
    <source>
        <dbReference type="ARBA" id="ARBA00001917"/>
    </source>
</evidence>
<evidence type="ECO:0000256" key="5">
    <source>
        <dbReference type="ARBA" id="ARBA00023002"/>
    </source>
</evidence>
<organism evidence="7 8">
    <name type="scientific">Pediococcus claussenii (strain ATCC BAA-344 / DSM 14800 / JCM 18046 / KCTC 3811 / LMG 21948 / P06)</name>
    <dbReference type="NCBI Taxonomy" id="701521"/>
    <lineage>
        <taxon>Bacteria</taxon>
        <taxon>Bacillati</taxon>
        <taxon>Bacillota</taxon>
        <taxon>Bacilli</taxon>
        <taxon>Lactobacillales</taxon>
        <taxon>Lactobacillaceae</taxon>
        <taxon>Pediococcus</taxon>
    </lineage>
</organism>
<dbReference type="InterPro" id="IPR044152">
    <property type="entry name" value="YqjM-like"/>
</dbReference>
<dbReference type="eggNOG" id="COG1902">
    <property type="taxonomic scope" value="Bacteria"/>
</dbReference>
<dbReference type="Pfam" id="PF00724">
    <property type="entry name" value="Oxidored_FMN"/>
    <property type="match status" value="1"/>
</dbReference>
<dbReference type="PATRIC" id="fig|701521.8.peg.1271"/>
<dbReference type="GO" id="GO:0003959">
    <property type="term" value="F:NADPH dehydrogenase activity"/>
    <property type="evidence" value="ECO:0007669"/>
    <property type="project" value="InterPro"/>
</dbReference>
<dbReference type="EMBL" id="CP003137">
    <property type="protein sequence ID" value="AEV95592.1"/>
    <property type="molecule type" value="Genomic_DNA"/>
</dbReference>
<feature type="domain" description="NADH:flavin oxidoreductase/NADH oxidase N-terminal" evidence="6">
    <location>
        <begin position="7"/>
        <end position="324"/>
    </location>
</feature>
<dbReference type="GO" id="GO:0010181">
    <property type="term" value="F:FMN binding"/>
    <property type="evidence" value="ECO:0007669"/>
    <property type="project" value="InterPro"/>
</dbReference>
<dbReference type="PANTHER" id="PTHR43303">
    <property type="entry name" value="NADPH DEHYDROGENASE C23G7.10C-RELATED"/>
    <property type="match status" value="1"/>
</dbReference>